<proteinExistence type="inferred from homology"/>
<keyword evidence="7" id="KW-1185">Reference proteome</keyword>
<dbReference type="PANTHER" id="PTHR43877">
    <property type="entry name" value="AMINOALKYLPHOSPHONATE N-ACETYLTRANSFERASE-RELATED-RELATED"/>
    <property type="match status" value="1"/>
</dbReference>
<comment type="caution">
    <text evidence="6">The sequence shown here is derived from an EMBL/GenBank/DDBJ whole genome shotgun (WGS) entry which is preliminary data.</text>
</comment>
<dbReference type="EMBL" id="PVZC01000002">
    <property type="protein sequence ID" value="PRY00785.1"/>
    <property type="molecule type" value="Genomic_DNA"/>
</dbReference>
<keyword evidence="2 4" id="KW-0677">Repeat</keyword>
<dbReference type="Pfam" id="PF00583">
    <property type="entry name" value="Acetyltransf_1"/>
    <property type="match status" value="2"/>
</dbReference>
<dbReference type="EC" id="2.3.1.189" evidence="4"/>
<feature type="binding site" evidence="4">
    <location>
        <begin position="254"/>
        <end position="260"/>
    </location>
    <ligand>
        <name>acetyl-CoA</name>
        <dbReference type="ChEBI" id="CHEBI:57288"/>
        <label>2</label>
    </ligand>
</feature>
<comment type="similarity">
    <text evidence="4">Belongs to the acetyltransferase family. MshD subfamily.</text>
</comment>
<evidence type="ECO:0000313" key="6">
    <source>
        <dbReference type="EMBL" id="PRY00785.1"/>
    </source>
</evidence>
<dbReference type="InterPro" id="IPR050832">
    <property type="entry name" value="Bact_Acetyltransf"/>
</dbReference>
<comment type="caution">
    <text evidence="4">Lacks conserved residue(s) required for the propagation of feature annotation.</text>
</comment>
<comment type="function">
    <text evidence="4">Catalyzes the transfer of acetyl from acetyl-CoA to desacetylmycothiol (Cys-GlcN-Ins) to form mycothiol.</text>
</comment>
<dbReference type="InterPro" id="IPR017813">
    <property type="entry name" value="Mycothiol_AcTrfase"/>
</dbReference>
<dbReference type="Gene3D" id="3.40.630.30">
    <property type="match status" value="1"/>
</dbReference>
<dbReference type="GO" id="GO:0010125">
    <property type="term" value="P:mycothiol biosynthetic process"/>
    <property type="evidence" value="ECO:0007669"/>
    <property type="project" value="UniProtKB-UniRule"/>
</dbReference>
<keyword evidence="1 4" id="KW-0808">Transferase</keyword>
<feature type="binding site" evidence="4">
    <location>
        <position position="227"/>
    </location>
    <ligand>
        <name>1D-myo-inositol 2-(L-cysteinylamino)-2-deoxy-alpha-D-glucopyranoside</name>
        <dbReference type="ChEBI" id="CHEBI:58887"/>
    </ligand>
</feature>
<dbReference type="PIRSF" id="PIRSF021524">
    <property type="entry name" value="MSH_acetyltransferase"/>
    <property type="match status" value="1"/>
</dbReference>
<dbReference type="HAMAP" id="MF_01698">
    <property type="entry name" value="MshD"/>
    <property type="match status" value="1"/>
</dbReference>
<feature type="binding site" evidence="4">
    <location>
        <begin position="82"/>
        <end position="84"/>
    </location>
    <ligand>
        <name>acetyl-CoA</name>
        <dbReference type="ChEBI" id="CHEBI:57288"/>
        <label>1</label>
    </ligand>
</feature>
<feature type="domain" description="N-acetyltransferase" evidence="5">
    <location>
        <begin position="159"/>
        <end position="314"/>
    </location>
</feature>
<protein>
    <recommendedName>
        <fullName evidence="4">Mycothiol acetyltransferase</fullName>
        <shortName evidence="4">MSH acetyltransferase</shortName>
        <ecNumber evidence="4">2.3.1.189</ecNumber>
    </recommendedName>
    <alternativeName>
        <fullName evidence="4">Mycothiol synthase</fullName>
    </alternativeName>
</protein>
<feature type="binding site" evidence="4">
    <location>
        <position position="186"/>
    </location>
    <ligand>
        <name>1D-myo-inositol 2-(L-cysteinylamino)-2-deoxy-alpha-D-glucopyranoside</name>
        <dbReference type="ChEBI" id="CHEBI:58887"/>
    </ligand>
</feature>
<sequence length="314" mass="33969">MIDVRIEVHPELSDDQAAAALRLVDAATAADSTAPLSEQAALRLRYGGQTALRHILLWSGDELAGLATAELDGLASDCVAELVVHPGHRGRGHGRLLLDRLLAEAGPRVLRLWAHGRHPAAGRLAERAGLRPVRELLKMRRPLGAAAPALPEVSVPLGMRVRTFRPGADEAAWLEANARAFADHPEQGSMTLLDLRHREDEDWFDPDGFFLVEDGTTGALLGFHWTKVHADGAGLDPGRPVGEVYVVGIDPAAQGRGLGRLLTVVGLGHLRDRGLEQVLLYVEADNAPAVRLYRGLGFTEWDADIMYSNEPEPP</sequence>
<dbReference type="PROSITE" id="PS51186">
    <property type="entry name" value="GNAT"/>
    <property type="match status" value="2"/>
</dbReference>
<feature type="binding site" evidence="4">
    <location>
        <position position="243"/>
    </location>
    <ligand>
        <name>1D-myo-inositol 2-(L-cysteinylamino)-2-deoxy-alpha-D-glucopyranoside</name>
        <dbReference type="ChEBI" id="CHEBI:58887"/>
    </ligand>
</feature>
<dbReference type="CDD" id="cd04301">
    <property type="entry name" value="NAT_SF"/>
    <property type="match status" value="2"/>
</dbReference>
<evidence type="ECO:0000256" key="2">
    <source>
        <dbReference type="ARBA" id="ARBA00022737"/>
    </source>
</evidence>
<evidence type="ECO:0000256" key="1">
    <source>
        <dbReference type="ARBA" id="ARBA00022679"/>
    </source>
</evidence>
<reference evidence="6 7" key="1">
    <citation type="submission" date="2018-03" db="EMBL/GenBank/DDBJ databases">
        <title>Genomic Encyclopedia of Archaeal and Bacterial Type Strains, Phase II (KMG-II): from individual species to whole genera.</title>
        <authorList>
            <person name="Goeker M."/>
        </authorList>
    </citation>
    <scope>NUCLEOTIDE SEQUENCE [LARGE SCALE GENOMIC DNA]</scope>
    <source>
        <strain evidence="6 7">DSM 45601</strain>
    </source>
</reference>
<evidence type="ECO:0000256" key="3">
    <source>
        <dbReference type="ARBA" id="ARBA00023315"/>
    </source>
</evidence>
<feature type="binding site" evidence="4">
    <location>
        <begin position="286"/>
        <end position="291"/>
    </location>
    <ligand>
        <name>acetyl-CoA</name>
        <dbReference type="ChEBI" id="CHEBI:57288"/>
        <label>2</label>
    </ligand>
</feature>
<comment type="subunit">
    <text evidence="4">Monomer.</text>
</comment>
<name>A0A2T0QAD7_9ACTN</name>
<dbReference type="InterPro" id="IPR000182">
    <property type="entry name" value="GNAT_dom"/>
</dbReference>
<feature type="binding site" evidence="4">
    <location>
        <position position="38"/>
    </location>
    <ligand>
        <name>1D-myo-inositol 2-(L-cysteinylamino)-2-deoxy-alpha-D-glucopyranoside</name>
        <dbReference type="ChEBI" id="CHEBI:58887"/>
    </ligand>
</feature>
<dbReference type="SUPFAM" id="SSF55729">
    <property type="entry name" value="Acyl-CoA N-acyltransferases (Nat)"/>
    <property type="match status" value="1"/>
</dbReference>
<dbReference type="AlphaFoldDB" id="A0A2T0QAD7"/>
<comment type="catalytic activity">
    <reaction evidence="4">
        <text>1D-myo-inositol 2-(L-cysteinylamino)-2-deoxy-alpha-D-glucopyranoside + acetyl-CoA = mycothiol + CoA + H(+)</text>
        <dbReference type="Rhea" id="RHEA:26172"/>
        <dbReference type="ChEBI" id="CHEBI:15378"/>
        <dbReference type="ChEBI" id="CHEBI:16768"/>
        <dbReference type="ChEBI" id="CHEBI:57287"/>
        <dbReference type="ChEBI" id="CHEBI:57288"/>
        <dbReference type="ChEBI" id="CHEBI:58887"/>
        <dbReference type="EC" id="2.3.1.189"/>
    </reaction>
</comment>
<evidence type="ECO:0000256" key="4">
    <source>
        <dbReference type="HAMAP-Rule" id="MF_01698"/>
    </source>
</evidence>
<dbReference type="NCBIfam" id="TIGR03448">
    <property type="entry name" value="mycothiol_MshD"/>
    <property type="match status" value="1"/>
</dbReference>
<feature type="binding site" evidence="4">
    <location>
        <position position="281"/>
    </location>
    <ligand>
        <name>1D-myo-inositol 2-(L-cysteinylamino)-2-deoxy-alpha-D-glucopyranoside</name>
        <dbReference type="ChEBI" id="CHEBI:58887"/>
    </ligand>
</feature>
<dbReference type="RefSeq" id="WP_106242805.1">
    <property type="nucleotide sequence ID" value="NZ_PVZC01000002.1"/>
</dbReference>
<feature type="binding site" evidence="4">
    <location>
        <begin position="247"/>
        <end position="249"/>
    </location>
    <ligand>
        <name>acetyl-CoA</name>
        <dbReference type="ChEBI" id="CHEBI:57288"/>
        <label>2</label>
    </ligand>
</feature>
<dbReference type="InterPro" id="IPR016181">
    <property type="entry name" value="Acyl_CoA_acyltransferase"/>
</dbReference>
<dbReference type="GO" id="GO:0035447">
    <property type="term" value="F:mycothiol synthase activity"/>
    <property type="evidence" value="ECO:0007669"/>
    <property type="project" value="UniProtKB-UniRule"/>
</dbReference>
<evidence type="ECO:0000259" key="5">
    <source>
        <dbReference type="PROSITE" id="PS51186"/>
    </source>
</evidence>
<dbReference type="Proteomes" id="UP000237846">
    <property type="component" value="Unassembled WGS sequence"/>
</dbReference>
<dbReference type="PANTHER" id="PTHR43877:SF2">
    <property type="entry name" value="AMINOALKYLPHOSPHONATE N-ACETYLTRANSFERASE-RELATED"/>
    <property type="match status" value="1"/>
</dbReference>
<keyword evidence="3 4" id="KW-0012">Acyltransferase</keyword>
<dbReference type="OrthoDB" id="3208058at2"/>
<feature type="domain" description="N-acetyltransferase" evidence="5">
    <location>
        <begin position="7"/>
        <end position="162"/>
    </location>
</feature>
<gene>
    <name evidence="4" type="primary">mshD</name>
    <name evidence="6" type="ORF">CLV72_102417</name>
</gene>
<evidence type="ECO:0000313" key="7">
    <source>
        <dbReference type="Proteomes" id="UP000237846"/>
    </source>
</evidence>
<accession>A0A2T0QAD7</accession>
<organism evidence="6 7">
    <name type="scientific">Allonocardiopsis opalescens</name>
    <dbReference type="NCBI Taxonomy" id="1144618"/>
    <lineage>
        <taxon>Bacteria</taxon>
        <taxon>Bacillati</taxon>
        <taxon>Actinomycetota</taxon>
        <taxon>Actinomycetes</taxon>
        <taxon>Streptosporangiales</taxon>
        <taxon>Allonocardiopsis</taxon>
    </lineage>
</organism>